<proteinExistence type="inferred from homology"/>
<dbReference type="PANTHER" id="PTHR42973">
    <property type="entry name" value="BINDING OXIDOREDUCTASE, PUTATIVE (AFU_ORTHOLOGUE AFUA_1G17690)-RELATED"/>
    <property type="match status" value="1"/>
</dbReference>
<dbReference type="InterPro" id="IPR016166">
    <property type="entry name" value="FAD-bd_PCMH"/>
</dbReference>
<reference evidence="6 7" key="1">
    <citation type="submission" date="2015-05" db="EMBL/GenBank/DDBJ databases">
        <title>Distinctive expansion of gene families associated with plant cell wall degradation and secondary metabolism in the genomes of grapevine trunk pathogens.</title>
        <authorList>
            <person name="Lawrence D.P."/>
            <person name="Travadon R."/>
            <person name="Rolshausen P.E."/>
            <person name="Baumgartner K."/>
        </authorList>
    </citation>
    <scope>NUCLEOTIDE SEQUENCE [LARGE SCALE GENOMIC DNA]</scope>
    <source>
        <strain evidence="6">UCRPC4</strain>
    </source>
</reference>
<comment type="similarity">
    <text evidence="1">Belongs to the oxygen-dependent FAD-linked oxidoreductase family.</text>
</comment>
<evidence type="ECO:0000313" key="7">
    <source>
        <dbReference type="Proteomes" id="UP000053317"/>
    </source>
</evidence>
<keyword evidence="7" id="KW-1185">Reference proteome</keyword>
<evidence type="ECO:0000259" key="5">
    <source>
        <dbReference type="PROSITE" id="PS51387"/>
    </source>
</evidence>
<keyword evidence="4" id="KW-0560">Oxidoreductase</keyword>
<dbReference type="InterPro" id="IPR050416">
    <property type="entry name" value="FAD-linked_Oxidoreductase"/>
</dbReference>
<evidence type="ECO:0000313" key="6">
    <source>
        <dbReference type="EMBL" id="KKY24992.1"/>
    </source>
</evidence>
<dbReference type="Pfam" id="PF01565">
    <property type="entry name" value="FAD_binding_4"/>
    <property type="match status" value="2"/>
</dbReference>
<dbReference type="Gene3D" id="3.40.462.20">
    <property type="match status" value="1"/>
</dbReference>
<evidence type="ECO:0000256" key="1">
    <source>
        <dbReference type="ARBA" id="ARBA00005466"/>
    </source>
</evidence>
<dbReference type="EMBL" id="LCWF01000053">
    <property type="protein sequence ID" value="KKY24992.1"/>
    <property type="molecule type" value="Genomic_DNA"/>
</dbReference>
<dbReference type="Proteomes" id="UP000053317">
    <property type="component" value="Unassembled WGS sequence"/>
</dbReference>
<reference evidence="6 7" key="2">
    <citation type="submission" date="2015-05" db="EMBL/GenBank/DDBJ databases">
        <authorList>
            <person name="Morales-Cruz A."/>
            <person name="Amrine K.C."/>
            <person name="Cantu D."/>
        </authorList>
    </citation>
    <scope>NUCLEOTIDE SEQUENCE [LARGE SCALE GENOMIC DNA]</scope>
    <source>
        <strain evidence="6">UCRPC4</strain>
    </source>
</reference>
<dbReference type="SUPFAM" id="SSF56176">
    <property type="entry name" value="FAD-binding/transporter-associated domain-like"/>
    <property type="match status" value="1"/>
</dbReference>
<dbReference type="PROSITE" id="PS51387">
    <property type="entry name" value="FAD_PCMH"/>
    <property type="match status" value="1"/>
</dbReference>
<dbReference type="InterPro" id="IPR006094">
    <property type="entry name" value="Oxid_FAD_bind_N"/>
</dbReference>
<gene>
    <name evidence="6" type="ORF">UCRPC4_g02213</name>
</gene>
<name>A0A0G2EQC8_PHACM</name>
<accession>A0A0G2EQC8</accession>
<dbReference type="InterPro" id="IPR036318">
    <property type="entry name" value="FAD-bd_PCMH-like_sf"/>
</dbReference>
<dbReference type="GO" id="GO:0071949">
    <property type="term" value="F:FAD binding"/>
    <property type="evidence" value="ECO:0007669"/>
    <property type="project" value="InterPro"/>
</dbReference>
<dbReference type="InterPro" id="IPR012951">
    <property type="entry name" value="BBE"/>
</dbReference>
<dbReference type="InterPro" id="IPR016169">
    <property type="entry name" value="FAD-bd_PCMH_sub2"/>
</dbReference>
<keyword evidence="2" id="KW-0285">Flavoprotein</keyword>
<dbReference type="AlphaFoldDB" id="A0A0G2EQC8"/>
<dbReference type="OrthoDB" id="407275at2759"/>
<dbReference type="GO" id="GO:0016491">
    <property type="term" value="F:oxidoreductase activity"/>
    <property type="evidence" value="ECO:0007669"/>
    <property type="project" value="UniProtKB-KW"/>
</dbReference>
<organism evidence="6 7">
    <name type="scientific">Phaeomoniella chlamydospora</name>
    <name type="common">Phaeoacremonium chlamydosporum</name>
    <dbReference type="NCBI Taxonomy" id="158046"/>
    <lineage>
        <taxon>Eukaryota</taxon>
        <taxon>Fungi</taxon>
        <taxon>Dikarya</taxon>
        <taxon>Ascomycota</taxon>
        <taxon>Pezizomycotina</taxon>
        <taxon>Eurotiomycetes</taxon>
        <taxon>Chaetothyriomycetidae</taxon>
        <taxon>Phaeomoniellales</taxon>
        <taxon>Phaeomoniellaceae</taxon>
        <taxon>Phaeomoniella</taxon>
    </lineage>
</organism>
<dbReference type="Gene3D" id="3.30.465.10">
    <property type="match status" value="1"/>
</dbReference>
<feature type="domain" description="FAD-binding PCMH-type" evidence="5">
    <location>
        <begin position="40"/>
        <end position="229"/>
    </location>
</feature>
<evidence type="ECO:0000256" key="3">
    <source>
        <dbReference type="ARBA" id="ARBA00022827"/>
    </source>
</evidence>
<evidence type="ECO:0000256" key="4">
    <source>
        <dbReference type="ARBA" id="ARBA00023002"/>
    </source>
</evidence>
<evidence type="ECO:0000256" key="2">
    <source>
        <dbReference type="ARBA" id="ARBA00022630"/>
    </source>
</evidence>
<dbReference type="PANTHER" id="PTHR42973:SF17">
    <property type="entry name" value="OXIDASE, PUTATIVE (AFU_ORTHOLOGUE AFUA_6G14340)-RELATED"/>
    <property type="match status" value="1"/>
</dbReference>
<protein>
    <submittedName>
        <fullName evidence="6">Putative glucooligosaccharide oxidase</fullName>
    </submittedName>
</protein>
<sequence>MGSGPSIPISQCLLSAVGGKKSLVSFPKETTQVPLFNLNLPVIPSAVISPESAEQVAAIVKCAADSGYKVQPKSGGHSYANHGTVYHFRVLPKTDLGSSGFGGSDGAVVVDMRNFQKFSTDSSTYSATIGSGTLLGDVAARLHKEGRAMAHGTCPQVGIGGHATTGGIGPASRLWGLALDHITEVEVVLANSSIVKASQIDYPDVFFALKGAGPSFGIITEFTVRTQPEPRDLVQYQYMFNCSEPTSRAEILKKWQTLVSDPAIPREFHSMLDVFPHKIVVSGTYFGSKRGLDALKLNDLFSESQDSSVTITKDWIGLVDSWSDHVRRNFGGGTPRSFYAKSLDFATEKLIPSHVIDQLFEFLANAYKGPRMVFVSFHLGGGAINDVFANATAYPHRCALFWMQFAAAERGPVSAATKNVVDGINSIVTHGMAGVRFGAYSGHIDPELPNALEAYWGVNLPRLRHIKRSIDPRDLFHNPQSISATPGASWDLLSTIFGKDLSTDSKQEL</sequence>
<dbReference type="Pfam" id="PF08031">
    <property type="entry name" value="BBE"/>
    <property type="match status" value="1"/>
</dbReference>
<keyword evidence="3" id="KW-0274">FAD</keyword>
<comment type="caution">
    <text evidence="6">The sequence shown here is derived from an EMBL/GenBank/DDBJ whole genome shotgun (WGS) entry which is preliminary data.</text>
</comment>